<evidence type="ECO:0008006" key="18">
    <source>
        <dbReference type="Google" id="ProtNLM"/>
    </source>
</evidence>
<dbReference type="AlphaFoldDB" id="A0AAN9V8Z1"/>
<evidence type="ECO:0000256" key="6">
    <source>
        <dbReference type="ARBA" id="ARBA00022979"/>
    </source>
</evidence>
<feature type="transmembrane region" description="Helical" evidence="15">
    <location>
        <begin position="117"/>
        <end position="142"/>
    </location>
</feature>
<feature type="transmembrane region" description="Helical" evidence="15">
    <location>
        <begin position="257"/>
        <end position="278"/>
    </location>
</feature>
<dbReference type="Gene3D" id="1.20.1730.10">
    <property type="entry name" value="Sodium/glucose cotransporter"/>
    <property type="match status" value="1"/>
</dbReference>
<keyword evidence="7 15" id="KW-1133">Transmembrane helix</keyword>
<keyword evidence="6" id="KW-0530">Neurotransmitter biosynthesis</keyword>
<dbReference type="GO" id="GO:0005307">
    <property type="term" value="F:choline:sodium symporter activity"/>
    <property type="evidence" value="ECO:0007669"/>
    <property type="project" value="TreeGrafter"/>
</dbReference>
<organism evidence="16 17">
    <name type="scientific">Gryllus longicercus</name>
    <dbReference type="NCBI Taxonomy" id="2509291"/>
    <lineage>
        <taxon>Eukaryota</taxon>
        <taxon>Metazoa</taxon>
        <taxon>Ecdysozoa</taxon>
        <taxon>Arthropoda</taxon>
        <taxon>Hexapoda</taxon>
        <taxon>Insecta</taxon>
        <taxon>Pterygota</taxon>
        <taxon>Neoptera</taxon>
        <taxon>Polyneoptera</taxon>
        <taxon>Orthoptera</taxon>
        <taxon>Ensifera</taxon>
        <taxon>Gryllidea</taxon>
        <taxon>Grylloidea</taxon>
        <taxon>Gryllidae</taxon>
        <taxon>Gryllinae</taxon>
        <taxon>Gryllus</taxon>
    </lineage>
</organism>
<evidence type="ECO:0000256" key="9">
    <source>
        <dbReference type="ARBA" id="ARBA00023065"/>
    </source>
</evidence>
<dbReference type="InterPro" id="IPR001734">
    <property type="entry name" value="Na/solute_symporter"/>
</dbReference>
<dbReference type="GO" id="GO:0008292">
    <property type="term" value="P:acetylcholine biosynthetic process"/>
    <property type="evidence" value="ECO:0007669"/>
    <property type="project" value="TreeGrafter"/>
</dbReference>
<keyword evidence="17" id="KW-1185">Reference proteome</keyword>
<feature type="transmembrane region" description="Helical" evidence="15">
    <location>
        <begin position="423"/>
        <end position="448"/>
    </location>
</feature>
<feature type="compositionally biased region" description="Acidic residues" evidence="14">
    <location>
        <begin position="563"/>
        <end position="573"/>
    </location>
</feature>
<accession>A0AAN9V8Z1</accession>
<evidence type="ECO:0000256" key="1">
    <source>
        <dbReference type="ARBA" id="ARBA00004141"/>
    </source>
</evidence>
<evidence type="ECO:0000256" key="5">
    <source>
        <dbReference type="ARBA" id="ARBA00022847"/>
    </source>
</evidence>
<keyword evidence="8" id="KW-0915">Sodium</keyword>
<feature type="transmembrane region" description="Helical" evidence="15">
    <location>
        <begin position="182"/>
        <end position="200"/>
    </location>
</feature>
<sequence length="573" mass="62052">MAVYVEGVVGILVFYVAVLGVGIWAGTKQKNSGEEEVMLAGRSLGLTVGVLTMIATWVGGGYINGTAEALFSSGLLWCQVPIGYSLSYLFGMLLFVKQMRRAEYVTMLDPFQRKYGNRVGGLMFVPAVCGDLFWVGAIFNALGSSLVVILDLDATSSVIVSAIFAASYTMVGGLYSVVYTDVLQLGCIVFGLILSAPFAYNHLAVDHEAVEEVDWIGTIERKDAGEWIDSMLLLIFGGIPCQVYFQRILSMRSVRQAQVLSVLAMFGCVAMALPPALFGVVAKSTNWTQVEDFGREVTLADKEIILPLTLRYLTPKWVSFFGLGAISAAVMASADSSILSSSSMFSRNIYKLAIRPQASEREVLWVLRISVVFVAAVSSCIALTVGSIYYLSVLCSDLVYVILFPQLLLVIHWEGANTYGSLFSFWFGIVLRLLGGEPGLGIPAAIKYPWYDEEAQVQKFPFRTLTMLSALAAHLLCSWGTRQLFQRRLLPDSWDFLQVFSAPEKPPVPVGPQDLSLPAPPHGATEKLCASAAEGDRLPLAEDGGARGPDAGLVNPAGPGAHDEDEDGEVARL</sequence>
<dbReference type="InterPro" id="IPR038377">
    <property type="entry name" value="Na/Glc_symporter_sf"/>
</dbReference>
<name>A0AAN9V8Z1_9ORTH</name>
<feature type="transmembrane region" description="Helical" evidence="15">
    <location>
        <begin position="363"/>
        <end position="384"/>
    </location>
</feature>
<evidence type="ECO:0000256" key="10">
    <source>
        <dbReference type="ARBA" id="ARBA00023136"/>
    </source>
</evidence>
<evidence type="ECO:0000256" key="8">
    <source>
        <dbReference type="ARBA" id="ARBA00023053"/>
    </source>
</evidence>
<feature type="transmembrane region" description="Helical" evidence="15">
    <location>
        <begin position="6"/>
        <end position="27"/>
    </location>
</feature>
<evidence type="ECO:0000256" key="15">
    <source>
        <dbReference type="SAM" id="Phobius"/>
    </source>
</evidence>
<feature type="transmembrane region" description="Helical" evidence="15">
    <location>
        <begin position="390"/>
        <end position="411"/>
    </location>
</feature>
<evidence type="ECO:0000256" key="13">
    <source>
        <dbReference type="RuleBase" id="RU362091"/>
    </source>
</evidence>
<keyword evidence="12" id="KW-0739">Sodium transport</keyword>
<feature type="region of interest" description="Disordered" evidence="14">
    <location>
        <begin position="508"/>
        <end position="573"/>
    </location>
</feature>
<evidence type="ECO:0000256" key="3">
    <source>
        <dbReference type="ARBA" id="ARBA00022448"/>
    </source>
</evidence>
<feature type="transmembrane region" description="Helical" evidence="15">
    <location>
        <begin position="74"/>
        <end position="96"/>
    </location>
</feature>
<gene>
    <name evidence="16" type="ORF">R5R35_012779</name>
</gene>
<evidence type="ECO:0000313" key="17">
    <source>
        <dbReference type="Proteomes" id="UP001378592"/>
    </source>
</evidence>
<dbReference type="EMBL" id="JAZDUA010000618">
    <property type="protein sequence ID" value="KAK7790524.1"/>
    <property type="molecule type" value="Genomic_DNA"/>
</dbReference>
<dbReference type="CDD" id="cd11474">
    <property type="entry name" value="SLC5sbd_CHT"/>
    <property type="match status" value="1"/>
</dbReference>
<comment type="caution">
    <text evidence="16">The sequence shown here is derived from an EMBL/GenBank/DDBJ whole genome shotgun (WGS) entry which is preliminary data.</text>
</comment>
<evidence type="ECO:0000256" key="11">
    <source>
        <dbReference type="ARBA" id="ARBA00023180"/>
    </source>
</evidence>
<dbReference type="PROSITE" id="PS50283">
    <property type="entry name" value="NA_SOLUT_SYMP_3"/>
    <property type="match status" value="1"/>
</dbReference>
<feature type="transmembrane region" description="Helical" evidence="15">
    <location>
        <begin position="317"/>
        <end position="342"/>
    </location>
</feature>
<feature type="transmembrane region" description="Helical" evidence="15">
    <location>
        <begin position="154"/>
        <end position="175"/>
    </location>
</feature>
<reference evidence="16 17" key="1">
    <citation type="submission" date="2024-03" db="EMBL/GenBank/DDBJ databases">
        <title>The genome assembly and annotation of the cricket Gryllus longicercus Weissman &amp; Gray.</title>
        <authorList>
            <person name="Szrajer S."/>
            <person name="Gray D."/>
            <person name="Ylla G."/>
        </authorList>
    </citation>
    <scope>NUCLEOTIDE SEQUENCE [LARGE SCALE GENOMIC DNA]</scope>
    <source>
        <strain evidence="16">DAG 2021-001</strain>
        <tissue evidence="16">Whole body minus gut</tissue>
    </source>
</reference>
<protein>
    <recommendedName>
        <fullName evidence="18">High-affinity choline transporter 1</fullName>
    </recommendedName>
</protein>
<keyword evidence="11" id="KW-0325">Glycoprotein</keyword>
<keyword evidence="5" id="KW-0769">Symport</keyword>
<evidence type="ECO:0000313" key="16">
    <source>
        <dbReference type="EMBL" id="KAK7790524.1"/>
    </source>
</evidence>
<evidence type="ECO:0000256" key="14">
    <source>
        <dbReference type="SAM" id="MobiDB-lite"/>
    </source>
</evidence>
<evidence type="ECO:0000256" key="12">
    <source>
        <dbReference type="ARBA" id="ARBA00023201"/>
    </source>
</evidence>
<feature type="transmembrane region" description="Helical" evidence="15">
    <location>
        <begin position="227"/>
        <end position="245"/>
    </location>
</feature>
<keyword evidence="3" id="KW-0813">Transport</keyword>
<comment type="similarity">
    <text evidence="2 13">Belongs to the sodium:solute symporter (SSF) (TC 2.A.21) family.</text>
</comment>
<dbReference type="InterPro" id="IPR052244">
    <property type="entry name" value="Choline_transporter"/>
</dbReference>
<keyword evidence="4 15" id="KW-0812">Transmembrane</keyword>
<proteinExistence type="inferred from homology"/>
<feature type="transmembrane region" description="Helical" evidence="15">
    <location>
        <begin position="39"/>
        <end position="62"/>
    </location>
</feature>
<keyword evidence="9" id="KW-0406">Ion transport</keyword>
<keyword evidence="10 15" id="KW-0472">Membrane</keyword>
<evidence type="ECO:0000256" key="7">
    <source>
        <dbReference type="ARBA" id="ARBA00022989"/>
    </source>
</evidence>
<feature type="transmembrane region" description="Helical" evidence="15">
    <location>
        <begin position="460"/>
        <end position="479"/>
    </location>
</feature>
<evidence type="ECO:0000256" key="2">
    <source>
        <dbReference type="ARBA" id="ARBA00006434"/>
    </source>
</evidence>
<dbReference type="PANTHER" id="PTHR45897">
    <property type="entry name" value="HIGH-AFFINITY CHOLINE TRANSPORTER 1"/>
    <property type="match status" value="1"/>
</dbReference>
<dbReference type="Proteomes" id="UP001378592">
    <property type="component" value="Unassembled WGS sequence"/>
</dbReference>
<dbReference type="Pfam" id="PF00474">
    <property type="entry name" value="SSF"/>
    <property type="match status" value="1"/>
</dbReference>
<comment type="subcellular location">
    <subcellularLocation>
        <location evidence="1">Membrane</location>
        <topology evidence="1">Multi-pass membrane protein</topology>
    </subcellularLocation>
</comment>
<dbReference type="GO" id="GO:0005886">
    <property type="term" value="C:plasma membrane"/>
    <property type="evidence" value="ECO:0007669"/>
    <property type="project" value="TreeGrafter"/>
</dbReference>
<evidence type="ECO:0000256" key="4">
    <source>
        <dbReference type="ARBA" id="ARBA00022692"/>
    </source>
</evidence>
<dbReference type="PANTHER" id="PTHR45897:SF4">
    <property type="entry name" value="HIGH-AFFINITY CHOLINE TRANSPORTER 1"/>
    <property type="match status" value="1"/>
</dbReference>